<dbReference type="InterPro" id="IPR043720">
    <property type="entry name" value="DUF5661"/>
</dbReference>
<evidence type="ECO:0000313" key="3">
    <source>
        <dbReference type="Proteomes" id="UP000181899"/>
    </source>
</evidence>
<dbReference type="EMBL" id="FOVK01000001">
    <property type="protein sequence ID" value="SFN25366.1"/>
    <property type="molecule type" value="Genomic_DNA"/>
</dbReference>
<gene>
    <name evidence="2" type="ORF">SAMN04488695_1013</name>
    <name evidence="1" type="ORF">SAMN05421804_102274</name>
</gene>
<evidence type="ECO:0000313" key="4">
    <source>
        <dbReference type="Proteomes" id="UP000183255"/>
    </source>
</evidence>
<evidence type="ECO:0000313" key="2">
    <source>
        <dbReference type="EMBL" id="SFN25366.1"/>
    </source>
</evidence>
<reference evidence="3 4" key="1">
    <citation type="submission" date="2016-10" db="EMBL/GenBank/DDBJ databases">
        <authorList>
            <person name="de Groot N.N."/>
        </authorList>
    </citation>
    <scope>NUCLEOTIDE SEQUENCE [LARGE SCALE GENOMIC DNA]</scope>
    <source>
        <strain evidence="1 4">CGMCC 1.5058</strain>
        <strain evidence="2 3">ML2</strain>
    </source>
</reference>
<dbReference type="Proteomes" id="UP000181899">
    <property type="component" value="Unassembled WGS sequence"/>
</dbReference>
<dbReference type="Pfam" id="PF18905">
    <property type="entry name" value="DUF5661"/>
    <property type="match status" value="1"/>
</dbReference>
<dbReference type="STRING" id="398199.SAMN05421804_102274"/>
<evidence type="ECO:0000313" key="1">
    <source>
        <dbReference type="EMBL" id="SDI41210.1"/>
    </source>
</evidence>
<dbReference type="RefSeq" id="WP_031577821.1">
    <property type="nucleotide sequence ID" value="NZ_DAMANS010000052.1"/>
</dbReference>
<dbReference type="AlphaFoldDB" id="A0A1I4XIE1"/>
<dbReference type="OrthoDB" id="5515006at2"/>
<sequence>MSAKKKFTVEEAREYGERLGIDWKRFDVEEFRVGMDVELEHGRADDLTNVTNDDPLTTAKIALAHLNEFPDYYTRLMKMEKEAEAYWEGK</sequence>
<dbReference type="Proteomes" id="UP000183255">
    <property type="component" value="Unassembled WGS sequence"/>
</dbReference>
<proteinExistence type="predicted"/>
<accession>A0A1I4XIE1</accession>
<dbReference type="eggNOG" id="ENOG5031CTK">
    <property type="taxonomic scope" value="Bacteria"/>
</dbReference>
<dbReference type="EMBL" id="FNDZ01000002">
    <property type="protein sequence ID" value="SDI41210.1"/>
    <property type="molecule type" value="Genomic_DNA"/>
</dbReference>
<keyword evidence="3" id="KW-1185">Reference proteome</keyword>
<name>A0A1I4XIE1_9CLOT</name>
<organism evidence="2 3">
    <name type="scientific">Proteiniclasticum ruminis</name>
    <dbReference type="NCBI Taxonomy" id="398199"/>
    <lineage>
        <taxon>Bacteria</taxon>
        <taxon>Bacillati</taxon>
        <taxon>Bacillota</taxon>
        <taxon>Clostridia</taxon>
        <taxon>Eubacteriales</taxon>
        <taxon>Clostridiaceae</taxon>
        <taxon>Proteiniclasticum</taxon>
    </lineage>
</organism>
<protein>
    <submittedName>
        <fullName evidence="2">Uncharacterized protein</fullName>
    </submittedName>
</protein>